<reference evidence="5" key="1">
    <citation type="submission" date="2021-02" db="EMBL/GenBank/DDBJ databases">
        <authorList>
            <person name="Nowell W R."/>
        </authorList>
    </citation>
    <scope>NUCLEOTIDE SEQUENCE</scope>
</reference>
<dbReference type="PANTHER" id="PTHR10680:SF14">
    <property type="entry name" value="PEPTIDYL-GLYCINE ALPHA-AMIDATING MONOOXYGENASE"/>
    <property type="match status" value="1"/>
</dbReference>
<dbReference type="InterPro" id="IPR011042">
    <property type="entry name" value="6-blade_b-propeller_TolB-like"/>
</dbReference>
<protein>
    <submittedName>
        <fullName evidence="5">Uncharacterized protein</fullName>
    </submittedName>
</protein>
<evidence type="ECO:0000313" key="6">
    <source>
        <dbReference type="Proteomes" id="UP000663844"/>
    </source>
</evidence>
<dbReference type="InterPro" id="IPR001258">
    <property type="entry name" value="NHL_repeat"/>
</dbReference>
<dbReference type="Proteomes" id="UP000663844">
    <property type="component" value="Unassembled WGS sequence"/>
</dbReference>
<gene>
    <name evidence="5" type="ORF">OXD698_LOCUS7514</name>
</gene>
<dbReference type="Gene3D" id="2.120.10.30">
    <property type="entry name" value="TolB, C-terminal domain"/>
    <property type="match status" value="2"/>
</dbReference>
<keyword evidence="1" id="KW-0732">Signal</keyword>
<evidence type="ECO:0000256" key="1">
    <source>
        <dbReference type="ARBA" id="ARBA00022729"/>
    </source>
</evidence>
<organism evidence="5 6">
    <name type="scientific">Adineta steineri</name>
    <dbReference type="NCBI Taxonomy" id="433720"/>
    <lineage>
        <taxon>Eukaryota</taxon>
        <taxon>Metazoa</taxon>
        <taxon>Spiralia</taxon>
        <taxon>Gnathifera</taxon>
        <taxon>Rotifera</taxon>
        <taxon>Eurotatoria</taxon>
        <taxon>Bdelloidea</taxon>
        <taxon>Adinetida</taxon>
        <taxon>Adinetidae</taxon>
        <taxon>Adineta</taxon>
    </lineage>
</organism>
<evidence type="ECO:0000256" key="2">
    <source>
        <dbReference type="ARBA" id="ARBA00022737"/>
    </source>
</evidence>
<feature type="compositionally biased region" description="Low complexity" evidence="4">
    <location>
        <begin position="198"/>
        <end position="210"/>
    </location>
</feature>
<keyword evidence="2" id="KW-0677">Repeat</keyword>
<accession>A0A818PKL5</accession>
<evidence type="ECO:0000313" key="5">
    <source>
        <dbReference type="EMBL" id="CAF3622612.1"/>
    </source>
</evidence>
<comment type="caution">
    <text evidence="5">The sequence shown here is derived from an EMBL/GenBank/DDBJ whole genome shotgun (WGS) entry which is preliminary data.</text>
</comment>
<proteinExistence type="predicted"/>
<sequence length="341" mass="37366">MGVTVSGGGLPGHNASQLNYPDGIFIHEKLKRLYISDSLNNRVQVFPLDQSTVIGLTVIPHVNTCTKIYVDDDDNDFPTIYVGSSNGNRVEKWAKDSTQGVQVGNSCRGCTGVWLDQDKNVYISDHKRHCIYKWSPLTNISTIVAGESDMSGPREDHLTGPRGIMIGEITDAVYIADVGNHRIQKWPKNSLEGVTVAGSSDGTPGSDSSSLNSPHGLFVDEETKIMYVADTSNHRIVRWQHGETEGDTIAGGNGMGKASNQLHDPFDLSFDNNGNLFVSDSNNHRVQFFNLIDNRPCHAPSTTITSTRTSTSTISANSEIHRLSMTSIVMIISIWIIMIFI</sequence>
<dbReference type="CDD" id="cd05819">
    <property type="entry name" value="NHL"/>
    <property type="match status" value="1"/>
</dbReference>
<evidence type="ECO:0000256" key="4">
    <source>
        <dbReference type="SAM" id="MobiDB-lite"/>
    </source>
</evidence>
<dbReference type="Pfam" id="PF01436">
    <property type="entry name" value="NHL"/>
    <property type="match status" value="1"/>
</dbReference>
<dbReference type="PANTHER" id="PTHR10680">
    <property type="entry name" value="PEPTIDYL-GLYCINE ALPHA-AMIDATING MONOOXYGENASE"/>
    <property type="match status" value="1"/>
</dbReference>
<name>A0A818PKL5_9BILA</name>
<evidence type="ECO:0000256" key="3">
    <source>
        <dbReference type="ARBA" id="ARBA00023180"/>
    </source>
</evidence>
<dbReference type="SUPFAM" id="SSF101898">
    <property type="entry name" value="NHL repeat"/>
    <property type="match status" value="1"/>
</dbReference>
<feature type="region of interest" description="Disordered" evidence="4">
    <location>
        <begin position="194"/>
        <end position="215"/>
    </location>
</feature>
<keyword evidence="3" id="KW-0325">Glycoprotein</keyword>
<dbReference type="AlphaFoldDB" id="A0A818PKL5"/>
<dbReference type="EMBL" id="CAJOAZ010000345">
    <property type="protein sequence ID" value="CAF3622612.1"/>
    <property type="molecule type" value="Genomic_DNA"/>
</dbReference>